<organism evidence="2 3">
    <name type="scientific">Lactococcus fujiensis JCM 16395</name>
    <dbReference type="NCBI Taxonomy" id="1291764"/>
    <lineage>
        <taxon>Bacteria</taxon>
        <taxon>Bacillati</taxon>
        <taxon>Bacillota</taxon>
        <taxon>Bacilli</taxon>
        <taxon>Lactobacillales</taxon>
        <taxon>Streptococcaceae</taxon>
        <taxon>Lactococcus</taxon>
    </lineage>
</organism>
<keyword evidence="1" id="KW-0472">Membrane</keyword>
<accession>A0A2A5RJE3</accession>
<sequence length="144" mass="16559">MRKNFKEATLLWFGVLAFLGLSILVYPLISKLMLDLKFLNLLFIIILTIILLALGYLFPLVARFENKPILTLVNSFRMSFENMAASILILVINGGLIVMFPIYLPKLFFVWLVTAIALAAFINSQLIEKVFNRYRLEDDEVQKV</sequence>
<reference evidence="2 3" key="1">
    <citation type="submission" date="2014-12" db="EMBL/GenBank/DDBJ databases">
        <title>Draft genome sequences of 10 type strains of Lactococcus.</title>
        <authorList>
            <person name="Sun Z."/>
            <person name="Zhong Z."/>
            <person name="Liu W."/>
            <person name="Zhang W."/>
            <person name="Zhang H."/>
        </authorList>
    </citation>
    <scope>NUCLEOTIDE SEQUENCE [LARGE SCALE GENOMIC DNA]</scope>
    <source>
        <strain evidence="2 3">JCM 16395</strain>
    </source>
</reference>
<feature type="transmembrane region" description="Helical" evidence="1">
    <location>
        <begin position="108"/>
        <end position="127"/>
    </location>
</feature>
<keyword evidence="1" id="KW-0812">Transmembrane</keyword>
<feature type="transmembrane region" description="Helical" evidence="1">
    <location>
        <begin position="83"/>
        <end position="102"/>
    </location>
</feature>
<evidence type="ECO:0000313" key="3">
    <source>
        <dbReference type="Proteomes" id="UP000218181"/>
    </source>
</evidence>
<evidence type="ECO:0000256" key="1">
    <source>
        <dbReference type="SAM" id="Phobius"/>
    </source>
</evidence>
<dbReference type="STRING" id="1291764.GCA_001311235_02737"/>
<feature type="transmembrane region" description="Helical" evidence="1">
    <location>
        <begin position="9"/>
        <end position="29"/>
    </location>
</feature>
<feature type="transmembrane region" description="Helical" evidence="1">
    <location>
        <begin position="41"/>
        <end position="62"/>
    </location>
</feature>
<protein>
    <submittedName>
        <fullName evidence="2">Uncharacterized protein</fullName>
    </submittedName>
</protein>
<keyword evidence="3" id="KW-1185">Reference proteome</keyword>
<dbReference type="EMBL" id="JXJU01000010">
    <property type="protein sequence ID" value="PCR99225.1"/>
    <property type="molecule type" value="Genomic_DNA"/>
</dbReference>
<proteinExistence type="predicted"/>
<evidence type="ECO:0000313" key="2">
    <source>
        <dbReference type="EMBL" id="PCR99225.1"/>
    </source>
</evidence>
<gene>
    <name evidence="2" type="ORF">RT41_GL000416</name>
</gene>
<dbReference type="AlphaFoldDB" id="A0A2A5RJE3"/>
<comment type="caution">
    <text evidence="2">The sequence shown here is derived from an EMBL/GenBank/DDBJ whole genome shotgun (WGS) entry which is preliminary data.</text>
</comment>
<keyword evidence="1" id="KW-1133">Transmembrane helix</keyword>
<name>A0A2A5RJE3_9LACT</name>
<dbReference type="Proteomes" id="UP000218181">
    <property type="component" value="Unassembled WGS sequence"/>
</dbReference>